<dbReference type="AlphaFoldDB" id="A0A5S6QXF0"/>
<evidence type="ECO:0000313" key="11">
    <source>
        <dbReference type="WBParaSite" id="TMUE_3000011808.1"/>
    </source>
</evidence>
<evidence type="ECO:0000256" key="7">
    <source>
        <dbReference type="SAM" id="Coils"/>
    </source>
</evidence>
<dbReference type="Proteomes" id="UP000046395">
    <property type="component" value="Unassembled WGS sequence"/>
</dbReference>
<evidence type="ECO:0000256" key="6">
    <source>
        <dbReference type="ARBA" id="ARBA00023136"/>
    </source>
</evidence>
<proteinExistence type="inferred from homology"/>
<dbReference type="InterPro" id="IPR019394">
    <property type="entry name" value="TEX28/TMCC"/>
</dbReference>
<comment type="similarity">
    <text evidence="2">Belongs to the TEX28 family.</text>
</comment>
<sequence>MECEEREEPRWMHVFAPAALDTTIWSESMSMGFRSTSEGCIADESPAIEAEEAEEARSQYMGSQSSDNDSHVTEPNDEQERLLRKIEIVGQKIKAAVKAKEADVDEFLRLSSSLSGYPHDSPQLMRIRLMFNKKNKKSTQLINSLQKKLLAYQNSLRELERSGSLRKGLTETVLNNVGQGLKEVGVNIKESLSGYTESVINVPKDLTKRLLRSKSGSADNLRFLSANVTSHSFSPEYMGPGRKKSTFYVSPLLDRKQLLDEMNEEKVPSGHEEPRAGRVTELAELYSLIEDVEHLRSEHCALAENVFSIRNQMLQEYSHFHGTLHEEKCRYQRLEDQLNDTIELQQAEVLNLKQEIQTMEGRLRYQFRDQLQDLQDMITRSQDKNESIEKAVKDLQQAVGLENLSNVDAGGQALRALLLFLQIVIFLLFAMWQIVSPCFRTRTRLVLTVMSVVVGVLALKNWDALQGRAFVWLLNPSLDDAEENSSQKL</sequence>
<feature type="region of interest" description="Disordered" evidence="8">
    <location>
        <begin position="52"/>
        <end position="77"/>
    </location>
</feature>
<keyword evidence="5 7" id="KW-0175">Coiled coil</keyword>
<evidence type="ECO:0000256" key="9">
    <source>
        <dbReference type="SAM" id="Phobius"/>
    </source>
</evidence>
<dbReference type="GO" id="GO:0016020">
    <property type="term" value="C:membrane"/>
    <property type="evidence" value="ECO:0007669"/>
    <property type="project" value="UniProtKB-SubCell"/>
</dbReference>
<feature type="coiled-coil region" evidence="7">
    <location>
        <begin position="324"/>
        <end position="398"/>
    </location>
</feature>
<keyword evidence="10" id="KW-1185">Reference proteome</keyword>
<accession>A0A5S6QXF0</accession>
<evidence type="ECO:0000256" key="5">
    <source>
        <dbReference type="ARBA" id="ARBA00023054"/>
    </source>
</evidence>
<evidence type="ECO:0000313" key="10">
    <source>
        <dbReference type="Proteomes" id="UP000046395"/>
    </source>
</evidence>
<evidence type="ECO:0000256" key="4">
    <source>
        <dbReference type="ARBA" id="ARBA00022989"/>
    </source>
</evidence>
<name>A0A5S6QXF0_TRIMR</name>
<dbReference type="PANTHER" id="PTHR17613">
    <property type="entry name" value="CEREBRAL PROTEIN-11-RELATED"/>
    <property type="match status" value="1"/>
</dbReference>
<dbReference type="WBParaSite" id="TMUE_3000011808.1">
    <property type="protein sequence ID" value="TMUE_3000011808.1"/>
    <property type="gene ID" value="WBGene00287568"/>
</dbReference>
<keyword evidence="3 9" id="KW-0812">Transmembrane</keyword>
<evidence type="ECO:0000256" key="2">
    <source>
        <dbReference type="ARBA" id="ARBA00008108"/>
    </source>
</evidence>
<dbReference type="PANTHER" id="PTHR17613:SF14">
    <property type="entry name" value="DEMENTIN, ISOFORM H"/>
    <property type="match status" value="1"/>
</dbReference>
<feature type="transmembrane region" description="Helical" evidence="9">
    <location>
        <begin position="413"/>
        <end position="432"/>
    </location>
</feature>
<evidence type="ECO:0000256" key="1">
    <source>
        <dbReference type="ARBA" id="ARBA00004370"/>
    </source>
</evidence>
<organism evidence="10 11">
    <name type="scientific">Trichuris muris</name>
    <name type="common">Mouse whipworm</name>
    <dbReference type="NCBI Taxonomy" id="70415"/>
    <lineage>
        <taxon>Eukaryota</taxon>
        <taxon>Metazoa</taxon>
        <taxon>Ecdysozoa</taxon>
        <taxon>Nematoda</taxon>
        <taxon>Enoplea</taxon>
        <taxon>Dorylaimia</taxon>
        <taxon>Trichinellida</taxon>
        <taxon>Trichuridae</taxon>
        <taxon>Trichuris</taxon>
    </lineage>
</organism>
<evidence type="ECO:0000256" key="8">
    <source>
        <dbReference type="SAM" id="MobiDB-lite"/>
    </source>
</evidence>
<protein>
    <submittedName>
        <fullName evidence="11">Uncharacterized protein</fullName>
    </submittedName>
</protein>
<evidence type="ECO:0000256" key="3">
    <source>
        <dbReference type="ARBA" id="ARBA00022692"/>
    </source>
</evidence>
<comment type="subcellular location">
    <subcellularLocation>
        <location evidence="1">Membrane</location>
    </subcellularLocation>
</comment>
<dbReference type="Pfam" id="PF10267">
    <property type="entry name" value="Tmemb_cc2"/>
    <property type="match status" value="1"/>
</dbReference>
<feature type="compositionally biased region" description="Basic and acidic residues" evidence="8">
    <location>
        <begin position="68"/>
        <end position="77"/>
    </location>
</feature>
<keyword evidence="6 9" id="KW-0472">Membrane</keyword>
<reference evidence="11" key="1">
    <citation type="submission" date="2019-12" db="UniProtKB">
        <authorList>
            <consortium name="WormBaseParasite"/>
        </authorList>
    </citation>
    <scope>IDENTIFICATION</scope>
</reference>
<keyword evidence="4 9" id="KW-1133">Transmembrane helix</keyword>
<dbReference type="GO" id="GO:0012505">
    <property type="term" value="C:endomembrane system"/>
    <property type="evidence" value="ECO:0007669"/>
    <property type="project" value="TreeGrafter"/>
</dbReference>